<evidence type="ECO:0000256" key="4">
    <source>
        <dbReference type="ARBA" id="ARBA00022859"/>
    </source>
</evidence>
<feature type="domain" description="Pyrin" evidence="6">
    <location>
        <begin position="341"/>
        <end position="423"/>
    </location>
</feature>
<comment type="subcellular location">
    <subcellularLocation>
        <location evidence="1">Cytoplasm</location>
        <location evidence="1">Cytosol</location>
    </subcellularLocation>
</comment>
<feature type="region of interest" description="Disordered" evidence="5">
    <location>
        <begin position="1"/>
        <end position="24"/>
    </location>
</feature>
<feature type="domain" description="FIIND" evidence="7">
    <location>
        <begin position="682"/>
        <end position="965"/>
    </location>
</feature>
<dbReference type="InterPro" id="IPR004020">
    <property type="entry name" value="DAPIN"/>
</dbReference>
<dbReference type="InterPro" id="IPR051249">
    <property type="entry name" value="NLRP_Inflammasome"/>
</dbReference>
<dbReference type="InterPro" id="IPR011029">
    <property type="entry name" value="DEATH-like_dom_sf"/>
</dbReference>
<reference evidence="8" key="3">
    <citation type="submission" date="2025-08" db="UniProtKB">
        <authorList>
            <consortium name="Ensembl"/>
        </authorList>
    </citation>
    <scope>IDENTIFICATION</scope>
</reference>
<dbReference type="Bgee" id="ENSELUG00000026975">
    <property type="expression patterns" value="Expressed in head kidney and 15 other cell types or tissues"/>
</dbReference>
<dbReference type="CDD" id="cd08321">
    <property type="entry name" value="Pyrin_ASC-like"/>
    <property type="match status" value="2"/>
</dbReference>
<dbReference type="AlphaFoldDB" id="A0A6Q2WVX0"/>
<dbReference type="Pfam" id="PF23679">
    <property type="entry name" value="UPA-FIIND"/>
    <property type="match status" value="1"/>
</dbReference>
<dbReference type="SMART" id="SM01289">
    <property type="entry name" value="PYRIN"/>
    <property type="match status" value="5"/>
</dbReference>
<protein>
    <submittedName>
        <fullName evidence="8">Uncharacterized protein</fullName>
    </submittedName>
</protein>
<keyword evidence="9" id="KW-1185">Reference proteome</keyword>
<keyword evidence="3" id="KW-0399">Innate immunity</keyword>
<dbReference type="Pfam" id="PF13553">
    <property type="entry name" value="FIIND"/>
    <property type="match status" value="1"/>
</dbReference>
<keyword evidence="4" id="KW-0391">Immunity</keyword>
<dbReference type="GO" id="GO:0045087">
    <property type="term" value="P:innate immune response"/>
    <property type="evidence" value="ECO:0007669"/>
    <property type="project" value="UniProtKB-KW"/>
</dbReference>
<evidence type="ECO:0000256" key="1">
    <source>
        <dbReference type="ARBA" id="ARBA00004514"/>
    </source>
</evidence>
<dbReference type="Proteomes" id="UP000265140">
    <property type="component" value="Chromosome 9"/>
</dbReference>
<evidence type="ECO:0000259" key="7">
    <source>
        <dbReference type="PROSITE" id="PS51830"/>
    </source>
</evidence>
<evidence type="ECO:0000256" key="3">
    <source>
        <dbReference type="ARBA" id="ARBA00022588"/>
    </source>
</evidence>
<sequence>METFQSYLTSPQQSKYPPIPRSQLKNTDRLNTVDQMVKYWGLLRAVRTTVRILKEINKHDLAVKLEREYTEVSSRELAFSELFNRAGSSHQPSPQEDIKKHELSHPASTSLLPDQFDEPSCYYSGGSTWSNKEMSGVILPMDLVKKKDRMLPDQALLLKTLEVLTEKQMETFQFYLTSPQQSKYPPIPRSQLKNTDRQNTVDQMVKYWGLLVAVGSTVRILETINKHDLAVKLESDHIKAFYRDFKNQANLYQPLTRALHHKMFSDFTRAGSSHQPSQQEDIKKHELSHPASTSLLPDQFDEPSCYYSGGTTLSDEELSSVPLPLEPGIKRDQMLPLPALLLKTLEELTEEHLKTFQSYLTSPQRSDLPPIPKFELETADTRLTVGQMVWRYGPERAIEITVKILRKMDQNKLAKKLDCSQLMDSSSGIVSKETLDEDDRRRVKGKNRKQSNLMAPRGVLATLEELTDEQMETFQSILTSPLWYNYPPIPKSLVKNTDRQNTVGQMMWRYGPQRVVEITLKILRTIKRHDLAKKFEGKRRKKPSLPGPGSVKKRDENCVYLTDSSSGTLSDESSDRGDTEIQQDRDELDTKSISSLVKRSSQEDIWGASQQQEATSDAQAVDVQESGLSLDFKEEMEDSAFEPQLGVSYSLNTDMTDNNPLENIHGMDKDYETDSSVLEHPDMISTDEFTPEIHNPENGREYRFQCPCAGLFQCSTTGLVFGMEGEGDVVYRTVPWNRKLLAQSGKRPAGPLFNIYCPQMSVSQLHLPHCEIPSEGGCGFLSVAHVTDDSMELITPHKITETHLIINISGFSAYGDVKDEDSPTVPIRTLVLLFYKVPDVPMKRSILYVLLLPRNTVFREVQEEWRRRNGDQYIYIETNPRCQLTPNKKYSLFTELTVEHQIKPKEAEFLDYESYENYFPTFQLFLQTVVEQVDLLLKENDCVLSVWDRLVWLPASTTENTSTAPPINRPSTDTQPADTTAGTTRDVSFHLLETLMELNSEDLKTFKWVLTKGVDGFPGIPKGQMEDCDKPDTVDRMVETYCDDAVKVTLKILRSIKQNNLAETLQQKVLNTS</sequence>
<evidence type="ECO:0000313" key="8">
    <source>
        <dbReference type="Ensembl" id="ENSELUP00000045315.2"/>
    </source>
</evidence>
<feature type="compositionally biased region" description="Low complexity" evidence="5">
    <location>
        <begin position="561"/>
        <end position="571"/>
    </location>
</feature>
<dbReference type="PANTHER" id="PTHR46985">
    <property type="entry name" value="NACHT, LRR AND PYD DOMAINS-CONTAINING PROTEIN 1"/>
    <property type="match status" value="1"/>
</dbReference>
<feature type="compositionally biased region" description="Basic and acidic residues" evidence="5">
    <location>
        <begin position="573"/>
        <end position="590"/>
    </location>
</feature>
<dbReference type="InParanoid" id="A0A6Q2WVX0"/>
<feature type="compositionally biased region" description="Polar residues" evidence="5">
    <location>
        <begin position="1"/>
        <end position="15"/>
    </location>
</feature>
<evidence type="ECO:0000256" key="2">
    <source>
        <dbReference type="ARBA" id="ARBA00022490"/>
    </source>
</evidence>
<keyword evidence="2" id="KW-0963">Cytoplasm</keyword>
<name>A0A6Q2WVX0_ESOLU</name>
<dbReference type="Gene3D" id="1.10.533.10">
    <property type="entry name" value="Death Domain, Fas"/>
    <property type="match status" value="5"/>
</dbReference>
<dbReference type="GeneID" id="105031601"/>
<dbReference type="Pfam" id="PF02758">
    <property type="entry name" value="PYRIN"/>
    <property type="match status" value="5"/>
</dbReference>
<dbReference type="PROSITE" id="PS50824">
    <property type="entry name" value="DAPIN"/>
    <property type="match status" value="5"/>
</dbReference>
<dbReference type="RefSeq" id="XP_034150420.1">
    <property type="nucleotide sequence ID" value="XM_034294529.1"/>
</dbReference>
<feature type="compositionally biased region" description="Polar residues" evidence="5">
    <location>
        <begin position="270"/>
        <end position="279"/>
    </location>
</feature>
<feature type="region of interest" description="Disordered" evidence="5">
    <location>
        <begin position="534"/>
        <end position="620"/>
    </location>
</feature>
<accession>A0A6Q2WVX0</accession>
<dbReference type="SUPFAM" id="SSF47986">
    <property type="entry name" value="DEATH domain"/>
    <property type="match status" value="5"/>
</dbReference>
<dbReference type="PROSITE" id="PS51830">
    <property type="entry name" value="FIIND"/>
    <property type="match status" value="1"/>
</dbReference>
<dbReference type="Ensembl" id="ENSELUT00000073056.2">
    <property type="protein sequence ID" value="ENSELUP00000045315.2"/>
    <property type="gene ID" value="ENSELUG00000026975.2"/>
</dbReference>
<feature type="compositionally biased region" description="Polar residues" evidence="5">
    <location>
        <begin position="608"/>
        <end position="618"/>
    </location>
</feature>
<dbReference type="GO" id="GO:0005829">
    <property type="term" value="C:cytosol"/>
    <property type="evidence" value="ECO:0007669"/>
    <property type="project" value="UniProtKB-SubCell"/>
</dbReference>
<dbReference type="InterPro" id="IPR025307">
    <property type="entry name" value="FIIND_dom"/>
</dbReference>
<feature type="region of interest" description="Disordered" evidence="5">
    <location>
        <begin position="958"/>
        <end position="982"/>
    </location>
</feature>
<evidence type="ECO:0000259" key="6">
    <source>
        <dbReference type="PROSITE" id="PS50824"/>
    </source>
</evidence>
<dbReference type="GeneTree" id="ENSGT00730000111912"/>
<feature type="domain" description="Pyrin" evidence="6">
    <location>
        <begin position="983"/>
        <end position="1071"/>
    </location>
</feature>
<feature type="domain" description="Pyrin" evidence="6">
    <location>
        <begin position="459"/>
        <end position="541"/>
    </location>
</feature>
<evidence type="ECO:0000313" key="9">
    <source>
        <dbReference type="Proteomes" id="UP000265140"/>
    </source>
</evidence>
<dbReference type="PANTHER" id="PTHR46985:SF2">
    <property type="entry name" value="APOPTOSIS-ASSOCIATED SPECK-LIKE PROTEIN CONTAINING A CARD"/>
    <property type="match status" value="1"/>
</dbReference>
<reference evidence="8" key="2">
    <citation type="submission" date="2020-02" db="EMBL/GenBank/DDBJ databases">
        <title>Esox lucius (northern pike) genome, fEsoLuc1, primary haplotype.</title>
        <authorList>
            <person name="Myers G."/>
            <person name="Karagic N."/>
            <person name="Meyer A."/>
            <person name="Pippel M."/>
            <person name="Reichard M."/>
            <person name="Winkler S."/>
            <person name="Tracey A."/>
            <person name="Sims Y."/>
            <person name="Howe K."/>
            <person name="Rhie A."/>
            <person name="Formenti G."/>
            <person name="Durbin R."/>
            <person name="Fedrigo O."/>
            <person name="Jarvis E.D."/>
        </authorList>
    </citation>
    <scope>NUCLEOTIDE SEQUENCE [LARGE SCALE GENOMIC DNA]</scope>
</reference>
<reference evidence="9" key="1">
    <citation type="journal article" date="2014" name="PLoS ONE">
        <title>The genome and linkage map of the northern pike (Esox lucius): conserved synteny revealed between the salmonid sister group and the Neoteleostei.</title>
        <authorList>
            <person name="Rondeau E.B."/>
            <person name="Minkley D.R."/>
            <person name="Leong J.S."/>
            <person name="Messmer A.M."/>
            <person name="Jantzen J.R."/>
            <person name="von Schalburg K.R."/>
            <person name="Lemon C."/>
            <person name="Bird N.H."/>
            <person name="Koop B.F."/>
        </authorList>
    </citation>
    <scope>NUCLEOTIDE SEQUENCE</scope>
</reference>
<evidence type="ECO:0000256" key="5">
    <source>
        <dbReference type="SAM" id="MobiDB-lite"/>
    </source>
</evidence>
<proteinExistence type="predicted"/>
<feature type="region of interest" description="Disordered" evidence="5">
    <location>
        <begin position="268"/>
        <end position="287"/>
    </location>
</feature>
<feature type="domain" description="Pyrin" evidence="6">
    <location>
        <begin position="141"/>
        <end position="239"/>
    </location>
</feature>
<reference evidence="8" key="4">
    <citation type="submission" date="2025-09" db="UniProtKB">
        <authorList>
            <consortium name="Ensembl"/>
        </authorList>
    </citation>
    <scope>IDENTIFICATION</scope>
</reference>
<feature type="domain" description="Pyrin" evidence="6">
    <location>
        <begin position="1"/>
        <end position="71"/>
    </location>
</feature>
<organism evidence="8 9">
    <name type="scientific">Esox lucius</name>
    <name type="common">Northern pike</name>
    <dbReference type="NCBI Taxonomy" id="8010"/>
    <lineage>
        <taxon>Eukaryota</taxon>
        <taxon>Metazoa</taxon>
        <taxon>Chordata</taxon>
        <taxon>Craniata</taxon>
        <taxon>Vertebrata</taxon>
        <taxon>Euteleostomi</taxon>
        <taxon>Actinopterygii</taxon>
        <taxon>Neopterygii</taxon>
        <taxon>Teleostei</taxon>
        <taxon>Protacanthopterygii</taxon>
        <taxon>Esociformes</taxon>
        <taxon>Esocidae</taxon>
        <taxon>Esox</taxon>
    </lineage>
</organism>